<name>A0A317YJM2_MAIZE</name>
<reference evidence="1" key="1">
    <citation type="journal article" date="2018" name="Nat. Genet.">
        <title>Extensive intraspecific gene order and gene structural variations between Mo17 and other maize genomes.</title>
        <authorList>
            <person name="Sun S."/>
            <person name="Zhou Y."/>
            <person name="Chen J."/>
            <person name="Shi J."/>
            <person name="Zhao H."/>
            <person name="Zhao H."/>
            <person name="Song W."/>
            <person name="Zhang M."/>
            <person name="Cui Y."/>
            <person name="Dong X."/>
            <person name="Liu H."/>
            <person name="Ma X."/>
            <person name="Jiao Y."/>
            <person name="Wang B."/>
            <person name="Wei X."/>
            <person name="Stein J.C."/>
            <person name="Glaubitz J.C."/>
            <person name="Lu F."/>
            <person name="Yu G."/>
            <person name="Liang C."/>
            <person name="Fengler K."/>
            <person name="Li B."/>
            <person name="Rafalski A."/>
            <person name="Schnable P.S."/>
            <person name="Ware D.H."/>
            <person name="Buckler E.S."/>
            <person name="Lai J."/>
        </authorList>
    </citation>
    <scope>NUCLEOTIDE SEQUENCE [LARGE SCALE GENOMIC DNA]</scope>
    <source>
        <tissue evidence="1">Seedling</tissue>
    </source>
</reference>
<comment type="caution">
    <text evidence="1">The sequence shown here is derived from an EMBL/GenBank/DDBJ whole genome shotgun (WGS) entry which is preliminary data.</text>
</comment>
<organism evidence="1">
    <name type="scientific">Zea mays</name>
    <name type="common">Maize</name>
    <dbReference type="NCBI Taxonomy" id="4577"/>
    <lineage>
        <taxon>Eukaryota</taxon>
        <taxon>Viridiplantae</taxon>
        <taxon>Streptophyta</taxon>
        <taxon>Embryophyta</taxon>
        <taxon>Tracheophyta</taxon>
        <taxon>Spermatophyta</taxon>
        <taxon>Magnoliopsida</taxon>
        <taxon>Liliopsida</taxon>
        <taxon>Poales</taxon>
        <taxon>Poaceae</taxon>
        <taxon>PACMAD clade</taxon>
        <taxon>Panicoideae</taxon>
        <taxon>Andropogonodae</taxon>
        <taxon>Andropogoneae</taxon>
        <taxon>Tripsacinae</taxon>
        <taxon>Zea</taxon>
    </lineage>
</organism>
<protein>
    <submittedName>
        <fullName evidence="1">Uncharacterized protein</fullName>
    </submittedName>
</protein>
<dbReference type="Proteomes" id="UP000251960">
    <property type="component" value="Chromosome 1"/>
</dbReference>
<gene>
    <name evidence="1" type="ORF">Zm00014a_000924</name>
</gene>
<sequence>MCAHACIYICMRISAGGRIGERAEHVWRSAAGAARLRLIICTGGGCGGGRCSGGNKALAGGTDGERGGGGGGHEKGAELLELAVETPVLLC</sequence>
<accession>A0A317YJM2</accession>
<dbReference type="EMBL" id="NCVQ01000001">
    <property type="protein sequence ID" value="PWZ58071.1"/>
    <property type="molecule type" value="Genomic_DNA"/>
</dbReference>
<proteinExistence type="predicted"/>
<evidence type="ECO:0000313" key="1">
    <source>
        <dbReference type="EMBL" id="PWZ58071.1"/>
    </source>
</evidence>
<dbReference type="AlphaFoldDB" id="A0A317YJM2"/>